<evidence type="ECO:0008006" key="3">
    <source>
        <dbReference type="Google" id="ProtNLM"/>
    </source>
</evidence>
<dbReference type="PANTHER" id="PTHR35861:SF2">
    <property type="entry name" value="FELS-2 PROPHAGE PROTEIN"/>
    <property type="match status" value="1"/>
</dbReference>
<gene>
    <name evidence="1" type="ORF">S101447_00855</name>
</gene>
<reference evidence="1 2" key="1">
    <citation type="submission" date="2017-05" db="EMBL/GenBank/DDBJ databases">
        <title>Genome sequence of Acetobacter pasteurianus subsp. ascendens strain SRCM101447.</title>
        <authorList>
            <person name="Cho S.H."/>
        </authorList>
    </citation>
    <scope>NUCLEOTIDE SEQUENCE [LARGE SCALE GENOMIC DNA]</scope>
    <source>
        <strain evidence="1 2">SRCM101447</strain>
    </source>
</reference>
<evidence type="ECO:0000313" key="1">
    <source>
        <dbReference type="EMBL" id="ARW09957.1"/>
    </source>
</evidence>
<dbReference type="Gene3D" id="3.40.50.11780">
    <property type="match status" value="1"/>
</dbReference>
<evidence type="ECO:0000313" key="2">
    <source>
        <dbReference type="Proteomes" id="UP000195633"/>
    </source>
</evidence>
<organism evidence="1 2">
    <name type="scientific">Acetobacter ascendens</name>
    <dbReference type="NCBI Taxonomy" id="481146"/>
    <lineage>
        <taxon>Bacteria</taxon>
        <taxon>Pseudomonadati</taxon>
        <taxon>Pseudomonadota</taxon>
        <taxon>Alphaproteobacteria</taxon>
        <taxon>Acetobacterales</taxon>
        <taxon>Acetobacteraceae</taxon>
        <taxon>Acetobacter</taxon>
    </lineage>
</organism>
<accession>A0A1Y0V537</accession>
<dbReference type="Proteomes" id="UP000195633">
    <property type="component" value="Chromosome"/>
</dbReference>
<proteinExistence type="predicted"/>
<name>A0A1Y0V537_9PROT</name>
<dbReference type="InterPro" id="IPR052042">
    <property type="entry name" value="Tail_sheath_structural"/>
</dbReference>
<dbReference type="RefSeq" id="WP_087635445.1">
    <property type="nucleotide sequence ID" value="NZ_CP021524.1"/>
</dbReference>
<dbReference type="EMBL" id="CP021524">
    <property type="protein sequence ID" value="ARW09957.1"/>
    <property type="molecule type" value="Genomic_DNA"/>
</dbReference>
<protein>
    <recommendedName>
        <fullName evidence="3">Phage tail protein</fullName>
    </recommendedName>
</protein>
<dbReference type="PANTHER" id="PTHR35861">
    <property type="match status" value="1"/>
</dbReference>
<sequence length="494" mass="50242">MAKIYQQGALNTTSLTVPNVYVQIQAPVTLLNGVSSSRIGVVGTSSWGPVNTPVVVGGMPDYLLVFGAKQALATDMGVNVNICVYQGASDFRCVRVTDGTDKAATGTISGATITAVYTGTAGNAITATLSQGTLNAAMWTLTVTHSVLGTGTYQGTTWADIVAAVNADASALVVVTGGTTLAAGNVTLAGGADGGTPAETAFIGTDGTSRTGMYALRNQGCAIGLLCGLSDTTSFSAQIDFGLGEGLYMIAALPSGTSVSAATSALSGAGADSYAMKVMHGDWIWWDDDTNGNMLVSPAAFAAGLLAALSPEQSTLNKQLYGIIGSQKAGLTSSGTLLSYSDAELSALFEAGIDVICYPAPGGNYWAVRGGINCSTSAAVNGDNYTRLTNYLAETFATGMGSYIGQTINADLFTNIEATLLGFLANMLTEGVLGSTDGSTPYSVVCDTSNNPDSRTALGYVQADVKVKYMGILRYFIVNLQGGQGVTVTVASGG</sequence>
<dbReference type="AlphaFoldDB" id="A0A1Y0V537"/>